<dbReference type="InterPro" id="IPR036282">
    <property type="entry name" value="Glutathione-S-Trfase_C_sf"/>
</dbReference>
<dbReference type="STRING" id="913774.A0A0C3D1G3"/>
<evidence type="ECO:0000256" key="1">
    <source>
        <dbReference type="ARBA" id="ARBA00010007"/>
    </source>
</evidence>
<dbReference type="PANTHER" id="PTHR42673">
    <property type="entry name" value="MALEYLACETOACETATE ISOMERASE"/>
    <property type="match status" value="1"/>
</dbReference>
<dbReference type="PROSITE" id="PS50404">
    <property type="entry name" value="GST_NTER"/>
    <property type="match status" value="1"/>
</dbReference>
<organism evidence="4 5">
    <name type="scientific">Oidiodendron maius (strain Zn)</name>
    <dbReference type="NCBI Taxonomy" id="913774"/>
    <lineage>
        <taxon>Eukaryota</taxon>
        <taxon>Fungi</taxon>
        <taxon>Dikarya</taxon>
        <taxon>Ascomycota</taxon>
        <taxon>Pezizomycotina</taxon>
        <taxon>Leotiomycetes</taxon>
        <taxon>Leotiomycetes incertae sedis</taxon>
        <taxon>Myxotrichaceae</taxon>
        <taxon>Oidiodendron</taxon>
    </lineage>
</organism>
<sequence>MSEASDPILYSYFRSSCSARVRIACHLKGINLRYKYVNLLKSEQLSSEYTGTNPCATVPTLIIPASNALNETKSDIVIRQSVAVLEFLEEFSGYADKPKLLPQNALDRYKVRELVDVVCCDVQPPSNMNILKRVDSLNSDRTVWAKEVMSRGLAAYESLLVSYAGKYSFGDEITMADVCLAPAVEGAMRWGVDIAGFPNISRVYSAIRVVDAFVKGDWRHQEDTPEEFRV</sequence>
<dbReference type="GO" id="GO:0005739">
    <property type="term" value="C:mitochondrion"/>
    <property type="evidence" value="ECO:0007669"/>
    <property type="project" value="TreeGrafter"/>
</dbReference>
<dbReference type="AlphaFoldDB" id="A0A0C3D1G3"/>
<dbReference type="Pfam" id="PF13409">
    <property type="entry name" value="GST_N_2"/>
    <property type="match status" value="1"/>
</dbReference>
<dbReference type="InterPro" id="IPR040079">
    <property type="entry name" value="Glutathione_S-Trfase"/>
</dbReference>
<name>A0A0C3D1G3_OIDMZ</name>
<dbReference type="Gene3D" id="1.20.1050.10">
    <property type="match status" value="1"/>
</dbReference>
<evidence type="ECO:0000259" key="2">
    <source>
        <dbReference type="PROSITE" id="PS50404"/>
    </source>
</evidence>
<dbReference type="Proteomes" id="UP000054321">
    <property type="component" value="Unassembled WGS sequence"/>
</dbReference>
<dbReference type="GO" id="GO:0004364">
    <property type="term" value="F:glutathione transferase activity"/>
    <property type="evidence" value="ECO:0007669"/>
    <property type="project" value="TreeGrafter"/>
</dbReference>
<dbReference type="HOGENOM" id="CLU_011226_20_0_1"/>
<gene>
    <name evidence="4" type="ORF">OIDMADRAFT_177398</name>
</gene>
<protein>
    <recommendedName>
        <fullName evidence="6">Maleylacetoacetate isomerase</fullName>
    </recommendedName>
</protein>
<evidence type="ECO:0000313" key="4">
    <source>
        <dbReference type="EMBL" id="KIN05074.1"/>
    </source>
</evidence>
<feature type="domain" description="GST N-terminal" evidence="2">
    <location>
        <begin position="5"/>
        <end position="96"/>
    </location>
</feature>
<dbReference type="GO" id="GO:0006749">
    <property type="term" value="P:glutathione metabolic process"/>
    <property type="evidence" value="ECO:0007669"/>
    <property type="project" value="TreeGrafter"/>
</dbReference>
<dbReference type="NCBIfam" id="TIGR01262">
    <property type="entry name" value="maiA"/>
    <property type="match status" value="1"/>
</dbReference>
<dbReference type="InterPro" id="IPR005955">
    <property type="entry name" value="GST_Zeta"/>
</dbReference>
<evidence type="ECO:0008006" key="6">
    <source>
        <dbReference type="Google" id="ProtNLM"/>
    </source>
</evidence>
<reference evidence="4 5" key="1">
    <citation type="submission" date="2014-04" db="EMBL/GenBank/DDBJ databases">
        <authorList>
            <consortium name="DOE Joint Genome Institute"/>
            <person name="Kuo A."/>
            <person name="Martino E."/>
            <person name="Perotto S."/>
            <person name="Kohler A."/>
            <person name="Nagy L.G."/>
            <person name="Floudas D."/>
            <person name="Copeland A."/>
            <person name="Barry K.W."/>
            <person name="Cichocki N."/>
            <person name="Veneault-Fourrey C."/>
            <person name="LaButti K."/>
            <person name="Lindquist E.A."/>
            <person name="Lipzen A."/>
            <person name="Lundell T."/>
            <person name="Morin E."/>
            <person name="Murat C."/>
            <person name="Sun H."/>
            <person name="Tunlid A."/>
            <person name="Henrissat B."/>
            <person name="Grigoriev I.V."/>
            <person name="Hibbett D.S."/>
            <person name="Martin F."/>
            <person name="Nordberg H.P."/>
            <person name="Cantor M.N."/>
            <person name="Hua S.X."/>
        </authorList>
    </citation>
    <scope>NUCLEOTIDE SEQUENCE [LARGE SCALE GENOMIC DNA]</scope>
    <source>
        <strain evidence="4 5">Zn</strain>
    </source>
</reference>
<dbReference type="InParanoid" id="A0A0C3D1G3"/>
<dbReference type="EMBL" id="KN832872">
    <property type="protein sequence ID" value="KIN05074.1"/>
    <property type="molecule type" value="Genomic_DNA"/>
</dbReference>
<dbReference type="FunFam" id="1.20.1050.10:FF:000010">
    <property type="entry name" value="Maleylacetoacetate isomerase isoform 1"/>
    <property type="match status" value="1"/>
</dbReference>
<dbReference type="SUPFAM" id="SSF47616">
    <property type="entry name" value="GST C-terminal domain-like"/>
    <property type="match status" value="1"/>
</dbReference>
<evidence type="ECO:0000313" key="5">
    <source>
        <dbReference type="Proteomes" id="UP000054321"/>
    </source>
</evidence>
<proteinExistence type="inferred from homology"/>
<feature type="domain" description="GST C-terminal" evidence="3">
    <location>
        <begin position="104"/>
        <end position="226"/>
    </location>
</feature>
<dbReference type="InterPro" id="IPR036249">
    <property type="entry name" value="Thioredoxin-like_sf"/>
</dbReference>
<evidence type="ECO:0000259" key="3">
    <source>
        <dbReference type="PROSITE" id="PS50405"/>
    </source>
</evidence>
<dbReference type="InterPro" id="IPR010987">
    <property type="entry name" value="Glutathione-S-Trfase_C-like"/>
</dbReference>
<comment type="similarity">
    <text evidence="1">Belongs to the GST superfamily. Zeta family.</text>
</comment>
<dbReference type="InterPro" id="IPR004045">
    <property type="entry name" value="Glutathione_S-Trfase_N"/>
</dbReference>
<keyword evidence="5" id="KW-1185">Reference proteome</keyword>
<dbReference type="SFLD" id="SFLDG00358">
    <property type="entry name" value="Main_(cytGST)"/>
    <property type="match status" value="1"/>
</dbReference>
<dbReference type="GO" id="GO:0016034">
    <property type="term" value="F:maleylacetoacetate isomerase activity"/>
    <property type="evidence" value="ECO:0007669"/>
    <property type="project" value="TreeGrafter"/>
</dbReference>
<dbReference type="SFLD" id="SFLDS00019">
    <property type="entry name" value="Glutathione_Transferase_(cytos"/>
    <property type="match status" value="1"/>
</dbReference>
<dbReference type="OrthoDB" id="202840at2759"/>
<accession>A0A0C3D1G3</accession>
<dbReference type="SUPFAM" id="SSF52833">
    <property type="entry name" value="Thioredoxin-like"/>
    <property type="match status" value="1"/>
</dbReference>
<dbReference type="PANTHER" id="PTHR42673:SF4">
    <property type="entry name" value="MALEYLACETOACETATE ISOMERASE"/>
    <property type="match status" value="1"/>
</dbReference>
<dbReference type="Gene3D" id="3.40.30.10">
    <property type="entry name" value="Glutaredoxin"/>
    <property type="match status" value="1"/>
</dbReference>
<dbReference type="Pfam" id="PF13410">
    <property type="entry name" value="GST_C_2"/>
    <property type="match status" value="1"/>
</dbReference>
<dbReference type="PROSITE" id="PS50405">
    <property type="entry name" value="GST_CTER"/>
    <property type="match status" value="1"/>
</dbReference>
<reference evidence="5" key="2">
    <citation type="submission" date="2015-01" db="EMBL/GenBank/DDBJ databases">
        <title>Evolutionary Origins and Diversification of the Mycorrhizal Mutualists.</title>
        <authorList>
            <consortium name="DOE Joint Genome Institute"/>
            <consortium name="Mycorrhizal Genomics Consortium"/>
            <person name="Kohler A."/>
            <person name="Kuo A."/>
            <person name="Nagy L.G."/>
            <person name="Floudas D."/>
            <person name="Copeland A."/>
            <person name="Barry K.W."/>
            <person name="Cichocki N."/>
            <person name="Veneault-Fourrey C."/>
            <person name="LaButti K."/>
            <person name="Lindquist E.A."/>
            <person name="Lipzen A."/>
            <person name="Lundell T."/>
            <person name="Morin E."/>
            <person name="Murat C."/>
            <person name="Riley R."/>
            <person name="Ohm R."/>
            <person name="Sun H."/>
            <person name="Tunlid A."/>
            <person name="Henrissat B."/>
            <person name="Grigoriev I.V."/>
            <person name="Hibbett D.S."/>
            <person name="Martin F."/>
        </authorList>
    </citation>
    <scope>NUCLEOTIDE SEQUENCE [LARGE SCALE GENOMIC DNA]</scope>
    <source>
        <strain evidence="5">Zn</strain>
    </source>
</reference>
<dbReference type="GO" id="GO:0006559">
    <property type="term" value="P:L-phenylalanine catabolic process"/>
    <property type="evidence" value="ECO:0007669"/>
    <property type="project" value="TreeGrafter"/>
</dbReference>